<feature type="domain" description="Reverse transcriptase zinc-binding" evidence="2">
    <location>
        <begin position="230"/>
        <end position="298"/>
    </location>
</feature>
<keyword evidence="1" id="KW-0472">Membrane</keyword>
<name>A0A803MN65_CHEQI</name>
<reference evidence="3" key="2">
    <citation type="submission" date="2021-03" db="UniProtKB">
        <authorList>
            <consortium name="EnsemblPlants"/>
        </authorList>
    </citation>
    <scope>IDENTIFICATION</scope>
</reference>
<dbReference type="InterPro" id="IPR026960">
    <property type="entry name" value="RVT-Znf"/>
</dbReference>
<dbReference type="PANTHER" id="PTHR33116:SF78">
    <property type="entry name" value="OS12G0587133 PROTEIN"/>
    <property type="match status" value="1"/>
</dbReference>
<dbReference type="Gramene" id="AUR62032716-RA">
    <property type="protein sequence ID" value="AUR62032716-RA:cds"/>
    <property type="gene ID" value="AUR62032716"/>
</dbReference>
<organism evidence="3 4">
    <name type="scientific">Chenopodium quinoa</name>
    <name type="common">Quinoa</name>
    <dbReference type="NCBI Taxonomy" id="63459"/>
    <lineage>
        <taxon>Eukaryota</taxon>
        <taxon>Viridiplantae</taxon>
        <taxon>Streptophyta</taxon>
        <taxon>Embryophyta</taxon>
        <taxon>Tracheophyta</taxon>
        <taxon>Spermatophyta</taxon>
        <taxon>Magnoliopsida</taxon>
        <taxon>eudicotyledons</taxon>
        <taxon>Gunneridae</taxon>
        <taxon>Pentapetalae</taxon>
        <taxon>Caryophyllales</taxon>
        <taxon>Chenopodiaceae</taxon>
        <taxon>Chenopodioideae</taxon>
        <taxon>Atripliceae</taxon>
        <taxon>Chenopodium</taxon>
    </lineage>
</organism>
<sequence>MFSPNTPSKFLKILWKPLKVGDRDSFGNYLGCSMEIDGRTLTQFQNLVDKISKKLLSWKYLTLSQAGKIVLINSILTALSAHILAIYLMPEKILGKMACLKIFCTSSMDKKPIYWKKKEALYKDKIVGGLGLRNIVAFNKAMVFKQAWRIHNCKSLLISRVSSHMKDGLWFRIGNGKSVNSKGSRWAGSEPMNLVWRLFEPEDAKKIGCTCVSMEEEDEVIWNSTTNGEYSVKAGYMWLNRSFEDGVDNKFWKMFWRIKVPPKWLLLAWKIMNRSTSCRSKVRKRRLQVQHECPLFAEKIIAIIWGIWIHRNDIIFREAKPNPSGLMSNIEHAGLICGATSSQLGRAVEEKHAEKPPTAVLVQGIARRRKIVVVTVDGSWKSASEGLDAGAVGWVITRHDTMVGEGSEVVAGGSALQCELLAIRKRDRRGYSGVQTYRDKSGRQEQRPIHSRYNKSTKGVQEHYQENYILG</sequence>
<accession>A0A803MN65</accession>
<dbReference type="Proteomes" id="UP000596660">
    <property type="component" value="Unplaced"/>
</dbReference>
<protein>
    <recommendedName>
        <fullName evidence="2">Reverse transcriptase zinc-binding domain-containing protein</fullName>
    </recommendedName>
</protein>
<keyword evidence="4" id="KW-1185">Reference proteome</keyword>
<keyword evidence="1" id="KW-0812">Transmembrane</keyword>
<dbReference type="EnsemblPlants" id="AUR62032716-RA">
    <property type="protein sequence ID" value="AUR62032716-RA:cds"/>
    <property type="gene ID" value="AUR62032716"/>
</dbReference>
<evidence type="ECO:0000259" key="2">
    <source>
        <dbReference type="Pfam" id="PF13966"/>
    </source>
</evidence>
<keyword evidence="1" id="KW-1133">Transmembrane helix</keyword>
<dbReference type="Pfam" id="PF13966">
    <property type="entry name" value="zf-RVT"/>
    <property type="match status" value="1"/>
</dbReference>
<evidence type="ECO:0000256" key="1">
    <source>
        <dbReference type="SAM" id="Phobius"/>
    </source>
</evidence>
<dbReference type="PANTHER" id="PTHR33116">
    <property type="entry name" value="REVERSE TRANSCRIPTASE ZINC-BINDING DOMAIN-CONTAINING PROTEIN-RELATED-RELATED"/>
    <property type="match status" value="1"/>
</dbReference>
<reference evidence="3" key="1">
    <citation type="journal article" date="2017" name="Nature">
        <title>The genome of Chenopodium quinoa.</title>
        <authorList>
            <person name="Jarvis D.E."/>
            <person name="Ho Y.S."/>
            <person name="Lightfoot D.J."/>
            <person name="Schmoeckel S.M."/>
            <person name="Li B."/>
            <person name="Borm T.J.A."/>
            <person name="Ohyanagi H."/>
            <person name="Mineta K."/>
            <person name="Michell C.T."/>
            <person name="Saber N."/>
            <person name="Kharbatia N.M."/>
            <person name="Rupper R.R."/>
            <person name="Sharp A.R."/>
            <person name="Dally N."/>
            <person name="Boughton B.A."/>
            <person name="Woo Y.H."/>
            <person name="Gao G."/>
            <person name="Schijlen E.G.W.M."/>
            <person name="Guo X."/>
            <person name="Momin A.A."/>
            <person name="Negrao S."/>
            <person name="Al-Babili S."/>
            <person name="Gehring C."/>
            <person name="Roessner U."/>
            <person name="Jung C."/>
            <person name="Murphy K."/>
            <person name="Arold S.T."/>
            <person name="Gojobori T."/>
            <person name="van der Linden C.G."/>
            <person name="van Loo E.N."/>
            <person name="Jellen E.N."/>
            <person name="Maughan P.J."/>
            <person name="Tester M."/>
        </authorList>
    </citation>
    <scope>NUCLEOTIDE SEQUENCE [LARGE SCALE GENOMIC DNA]</scope>
    <source>
        <strain evidence="3">cv. PI 614886</strain>
    </source>
</reference>
<evidence type="ECO:0000313" key="4">
    <source>
        <dbReference type="Proteomes" id="UP000596660"/>
    </source>
</evidence>
<proteinExistence type="predicted"/>
<dbReference type="AlphaFoldDB" id="A0A803MN65"/>
<evidence type="ECO:0000313" key="3">
    <source>
        <dbReference type="EnsemblPlants" id="AUR62032716-RA:cds"/>
    </source>
</evidence>
<feature type="transmembrane region" description="Helical" evidence="1">
    <location>
        <begin position="69"/>
        <end position="89"/>
    </location>
</feature>
<dbReference type="OMA" id="HECPLFA"/>